<keyword evidence="6" id="KW-0282">Flagellum</keyword>
<keyword evidence="1" id="KW-0973">c-di-GMP</keyword>
<dbReference type="Pfam" id="PF07238">
    <property type="entry name" value="PilZ"/>
    <property type="match status" value="1"/>
</dbReference>
<keyword evidence="7" id="KW-1185">Reference proteome</keyword>
<feature type="domain" description="PilZ" evidence="4">
    <location>
        <begin position="112"/>
        <end position="224"/>
    </location>
</feature>
<dbReference type="AlphaFoldDB" id="A0A430KSM7"/>
<dbReference type="Gene3D" id="2.40.10.220">
    <property type="entry name" value="predicted glycosyltransferase like domains"/>
    <property type="match status" value="1"/>
</dbReference>
<name>A0A430KSM7_9GAMM</name>
<evidence type="ECO:0000259" key="4">
    <source>
        <dbReference type="Pfam" id="PF07238"/>
    </source>
</evidence>
<evidence type="ECO:0000259" key="5">
    <source>
        <dbReference type="Pfam" id="PF12945"/>
    </source>
</evidence>
<keyword evidence="6" id="KW-0966">Cell projection</keyword>
<dbReference type="InterPro" id="IPR012349">
    <property type="entry name" value="Split_barrel_FMN-bd"/>
</dbReference>
<evidence type="ECO:0000256" key="1">
    <source>
        <dbReference type="ARBA" id="ARBA00022636"/>
    </source>
</evidence>
<proteinExistence type="predicted"/>
<keyword evidence="3" id="KW-0975">Bacterial flagellum</keyword>
<reference evidence="6 7" key="1">
    <citation type="submission" date="2018-11" db="EMBL/GenBank/DDBJ databases">
        <title>The draft genome sequence of Amphritea opalescens ANRC-JH13T.</title>
        <authorList>
            <person name="Fang Z."/>
            <person name="Zhang Y."/>
            <person name="Han X."/>
        </authorList>
    </citation>
    <scope>NUCLEOTIDE SEQUENCE [LARGE SCALE GENOMIC DNA]</scope>
    <source>
        <strain evidence="6 7">ANRC-JH13</strain>
    </source>
</reference>
<dbReference type="EMBL" id="RQXW01000005">
    <property type="protein sequence ID" value="RTE66511.1"/>
    <property type="molecule type" value="Genomic_DNA"/>
</dbReference>
<dbReference type="GO" id="GO:0035438">
    <property type="term" value="F:cyclic-di-GMP binding"/>
    <property type="evidence" value="ECO:0007669"/>
    <property type="project" value="InterPro"/>
</dbReference>
<gene>
    <name evidence="6" type="ORF">EH243_07910</name>
</gene>
<evidence type="ECO:0000313" key="6">
    <source>
        <dbReference type="EMBL" id="RTE66511.1"/>
    </source>
</evidence>
<evidence type="ECO:0000256" key="2">
    <source>
        <dbReference type="ARBA" id="ARBA00022741"/>
    </source>
</evidence>
<dbReference type="RefSeq" id="WP_126158110.1">
    <property type="nucleotide sequence ID" value="NZ_RQXW01000005.1"/>
</dbReference>
<dbReference type="OrthoDB" id="5735035at2"/>
<sequence>MTLSLESTQTAKTLTGLRLQIGDPVRVEIRSPRAKFTARLVGYMENGGIMISAPSSTSGVPTMINEGNMANLRLISGNRICHFTSKILKQYDQPFAYWLLAYPQKIELKRIRGHSRVPVSLSCSIDDYDEMSEREGLPASALCVDISQSGLCLQLPYSLGEVGEHYYLTTRLRIGDIDQVLLVPVELRNIHSSSFESGSLFNHGFKFFELDEDTRLIIAAFVYQQFLVETGHLDQTGQEL</sequence>
<dbReference type="Proteomes" id="UP000283087">
    <property type="component" value="Unassembled WGS sequence"/>
</dbReference>
<dbReference type="Pfam" id="PF12945">
    <property type="entry name" value="PilZNR"/>
    <property type="match status" value="1"/>
</dbReference>
<dbReference type="Gene3D" id="2.30.110.10">
    <property type="entry name" value="Electron Transport, Fmn-binding Protein, Chain A"/>
    <property type="match status" value="1"/>
</dbReference>
<keyword evidence="2" id="KW-0547">Nucleotide-binding</keyword>
<feature type="domain" description="Type III secretion system flagellar brake protein YcgR PilZN" evidence="5">
    <location>
        <begin position="20"/>
        <end position="103"/>
    </location>
</feature>
<organism evidence="6 7">
    <name type="scientific">Amphritea opalescens</name>
    <dbReference type="NCBI Taxonomy" id="2490544"/>
    <lineage>
        <taxon>Bacteria</taxon>
        <taxon>Pseudomonadati</taxon>
        <taxon>Pseudomonadota</taxon>
        <taxon>Gammaproteobacteria</taxon>
        <taxon>Oceanospirillales</taxon>
        <taxon>Oceanospirillaceae</taxon>
        <taxon>Amphritea</taxon>
    </lineage>
</organism>
<dbReference type="InterPro" id="IPR009926">
    <property type="entry name" value="T3SS_YcgR_PilZN"/>
</dbReference>
<comment type="caution">
    <text evidence="6">The sequence shown here is derived from an EMBL/GenBank/DDBJ whole genome shotgun (WGS) entry which is preliminary data.</text>
</comment>
<dbReference type="InterPro" id="IPR009875">
    <property type="entry name" value="PilZ_domain"/>
</dbReference>
<dbReference type="SUPFAM" id="SSF141371">
    <property type="entry name" value="PilZ domain-like"/>
    <property type="match status" value="1"/>
</dbReference>
<evidence type="ECO:0000256" key="3">
    <source>
        <dbReference type="ARBA" id="ARBA00023143"/>
    </source>
</evidence>
<protein>
    <submittedName>
        <fullName evidence="6">Flagellar brake protein</fullName>
    </submittedName>
</protein>
<keyword evidence="6" id="KW-0969">Cilium</keyword>
<accession>A0A430KSM7</accession>
<evidence type="ECO:0000313" key="7">
    <source>
        <dbReference type="Proteomes" id="UP000283087"/>
    </source>
</evidence>